<dbReference type="Gene3D" id="2.60.120.200">
    <property type="match status" value="1"/>
</dbReference>
<feature type="compositionally biased region" description="Polar residues" evidence="13">
    <location>
        <begin position="273"/>
        <end position="287"/>
    </location>
</feature>
<dbReference type="CDD" id="cd02183">
    <property type="entry name" value="GH16_fungal_CRH1_transglycosylase"/>
    <property type="match status" value="1"/>
</dbReference>
<dbReference type="PROSITE" id="PS51762">
    <property type="entry name" value="GH16_2"/>
    <property type="match status" value="1"/>
</dbReference>
<protein>
    <recommendedName>
        <fullName evidence="3">chitinase</fullName>
        <ecNumber evidence="3">3.2.1.14</ecNumber>
    </recommendedName>
</protein>
<evidence type="ECO:0000256" key="6">
    <source>
        <dbReference type="ARBA" id="ARBA00022729"/>
    </source>
</evidence>
<feature type="region of interest" description="Disordered" evidence="13">
    <location>
        <begin position="396"/>
        <end position="449"/>
    </location>
</feature>
<comment type="caution">
    <text evidence="16">The sequence shown here is derived from an EMBL/GenBank/DDBJ whole genome shotgun (WGS) entry which is preliminary data.</text>
</comment>
<keyword evidence="7" id="KW-0378">Hydrolase</keyword>
<keyword evidence="4" id="KW-0328">Glycosyltransferase</keyword>
<evidence type="ECO:0000313" key="17">
    <source>
        <dbReference type="Proteomes" id="UP001521222"/>
    </source>
</evidence>
<dbReference type="Proteomes" id="UP001521222">
    <property type="component" value="Unassembled WGS sequence"/>
</dbReference>
<feature type="chain" id="PRO_5047049663" description="chitinase" evidence="14">
    <location>
        <begin position="19"/>
        <end position="535"/>
    </location>
</feature>
<evidence type="ECO:0000256" key="12">
    <source>
        <dbReference type="ARBA" id="ARBA00038074"/>
    </source>
</evidence>
<evidence type="ECO:0000256" key="13">
    <source>
        <dbReference type="SAM" id="MobiDB-lite"/>
    </source>
</evidence>
<evidence type="ECO:0000256" key="7">
    <source>
        <dbReference type="ARBA" id="ARBA00022801"/>
    </source>
</evidence>
<dbReference type="PANTHER" id="PTHR10963:SF27">
    <property type="entry name" value="GLYCOSIDASE-RELATED"/>
    <property type="match status" value="1"/>
</dbReference>
<evidence type="ECO:0000256" key="9">
    <source>
        <dbReference type="ARBA" id="ARBA00023180"/>
    </source>
</evidence>
<dbReference type="EC" id="3.2.1.14" evidence="3"/>
<feature type="compositionally biased region" description="Low complexity" evidence="13">
    <location>
        <begin position="488"/>
        <end position="498"/>
    </location>
</feature>
<evidence type="ECO:0000256" key="3">
    <source>
        <dbReference type="ARBA" id="ARBA00012729"/>
    </source>
</evidence>
<keyword evidence="17" id="KW-1185">Reference proteome</keyword>
<keyword evidence="8" id="KW-0472">Membrane</keyword>
<sequence>MRFTSYAAASALAALASAQTFTDCNPTEKECPNDPAMPQNWETDFTAGKDAIKGWKQTAGSLDYNSEGAVFSVAKKGDAPTIGSEAYLHFGYVEVKMKAAPGQGIISSIVLQSDNLDEVDWEWIGGVDAKVQMNYFGKGNTTTYDRMIEADVASTQNEFHTYALNWTSESLTWLIDGKAQRTLNYADANGGKNFPQTPCNVRLGNWPGGDSENEGTVQWAGGKVDYTKAPFNMTVASIKVINYSPGTEYHWKDKTGSFESIEVIGAGNKDGAPQNTAVLESSASATGSGAPLESGFAAPSATGGASNGTAASTTCTEGQQATSPPSESSKTTAIAVSGGNSEFNYPVPTGSVSTPAGAETTPVAGGSGSGYGSGSGNGTAEETPCSCGVATVTVTGIPPSGDAPPATEVPSAPASSPVLGGVGSTSAAAPPASSPVEGGTAAPPASSAIVSSAQPPATLTSVVSSPPYATTGLIMETAPAPSVPVPSAPSGVLPPSGGNATVPTTSSPAQFTGAASALNAAGYVAGVGAFAALFL</sequence>
<keyword evidence="5" id="KW-0808">Transferase</keyword>
<keyword evidence="10" id="KW-0326">Glycosidase</keyword>
<evidence type="ECO:0000256" key="8">
    <source>
        <dbReference type="ARBA" id="ARBA00023136"/>
    </source>
</evidence>
<comment type="subcellular location">
    <subcellularLocation>
        <location evidence="2">Membrane</location>
    </subcellularLocation>
</comment>
<dbReference type="PANTHER" id="PTHR10963">
    <property type="entry name" value="GLYCOSYL HYDROLASE-RELATED"/>
    <property type="match status" value="1"/>
</dbReference>
<evidence type="ECO:0000256" key="1">
    <source>
        <dbReference type="ARBA" id="ARBA00000822"/>
    </source>
</evidence>
<feature type="domain" description="GH16" evidence="15">
    <location>
        <begin position="4"/>
        <end position="235"/>
    </location>
</feature>
<feature type="compositionally biased region" description="Low complexity" evidence="13">
    <location>
        <begin position="297"/>
        <end position="316"/>
    </location>
</feature>
<feature type="compositionally biased region" description="Gly residues" evidence="13">
    <location>
        <begin position="365"/>
        <end position="377"/>
    </location>
</feature>
<feature type="region of interest" description="Disordered" evidence="13">
    <location>
        <begin position="268"/>
        <end position="384"/>
    </location>
</feature>
<evidence type="ECO:0000256" key="14">
    <source>
        <dbReference type="SAM" id="SignalP"/>
    </source>
</evidence>
<reference evidence="16 17" key="1">
    <citation type="submission" date="2024-02" db="EMBL/GenBank/DDBJ databases">
        <title>De novo assembly and annotation of 12 fungi associated with fruit tree decline syndrome in Ontario, Canada.</title>
        <authorList>
            <person name="Sulman M."/>
            <person name="Ellouze W."/>
            <person name="Ilyukhin E."/>
        </authorList>
    </citation>
    <scope>NUCLEOTIDE SEQUENCE [LARGE SCALE GENOMIC DNA]</scope>
    <source>
        <strain evidence="16 17">M97-236</strain>
    </source>
</reference>
<feature type="region of interest" description="Disordered" evidence="13">
    <location>
        <begin position="482"/>
        <end position="504"/>
    </location>
</feature>
<evidence type="ECO:0000259" key="15">
    <source>
        <dbReference type="PROSITE" id="PS51762"/>
    </source>
</evidence>
<keyword evidence="6 14" id="KW-0732">Signal</keyword>
<feature type="compositionally biased region" description="Polar residues" evidence="13">
    <location>
        <begin position="317"/>
        <end position="343"/>
    </location>
</feature>
<organism evidence="16 17">
    <name type="scientific">Nothophoma quercina</name>
    <dbReference type="NCBI Taxonomy" id="749835"/>
    <lineage>
        <taxon>Eukaryota</taxon>
        <taxon>Fungi</taxon>
        <taxon>Dikarya</taxon>
        <taxon>Ascomycota</taxon>
        <taxon>Pezizomycotina</taxon>
        <taxon>Dothideomycetes</taxon>
        <taxon>Pleosporomycetidae</taxon>
        <taxon>Pleosporales</taxon>
        <taxon>Pleosporineae</taxon>
        <taxon>Didymellaceae</taxon>
        <taxon>Nothophoma</taxon>
    </lineage>
</organism>
<dbReference type="Pfam" id="PF00722">
    <property type="entry name" value="Glyco_hydro_16"/>
    <property type="match status" value="1"/>
</dbReference>
<comment type="similarity">
    <text evidence="12">Belongs to the glycosyl hydrolase 16 family. CRH1 subfamily.</text>
</comment>
<proteinExistence type="inferred from homology"/>
<evidence type="ECO:0000256" key="2">
    <source>
        <dbReference type="ARBA" id="ARBA00004370"/>
    </source>
</evidence>
<feature type="signal peptide" evidence="14">
    <location>
        <begin position="1"/>
        <end position="18"/>
    </location>
</feature>
<name>A0ABR3RYP5_9PLEO</name>
<dbReference type="InterPro" id="IPR000757">
    <property type="entry name" value="Beta-glucanase-like"/>
</dbReference>
<evidence type="ECO:0000256" key="5">
    <source>
        <dbReference type="ARBA" id="ARBA00022679"/>
    </source>
</evidence>
<evidence type="ECO:0000313" key="16">
    <source>
        <dbReference type="EMBL" id="KAL1609548.1"/>
    </source>
</evidence>
<evidence type="ECO:0000256" key="4">
    <source>
        <dbReference type="ARBA" id="ARBA00022676"/>
    </source>
</evidence>
<dbReference type="InterPro" id="IPR050546">
    <property type="entry name" value="Glycosyl_Hydrlase_16"/>
</dbReference>
<dbReference type="EMBL" id="JAKIXB020000003">
    <property type="protein sequence ID" value="KAL1609548.1"/>
    <property type="molecule type" value="Genomic_DNA"/>
</dbReference>
<evidence type="ECO:0000256" key="11">
    <source>
        <dbReference type="ARBA" id="ARBA00023316"/>
    </source>
</evidence>
<comment type="catalytic activity">
    <reaction evidence="1">
        <text>Random endo-hydrolysis of N-acetyl-beta-D-glucosaminide (1-&gt;4)-beta-linkages in chitin and chitodextrins.</text>
        <dbReference type="EC" id="3.2.1.14"/>
    </reaction>
</comment>
<keyword evidence="11" id="KW-0961">Cell wall biogenesis/degradation</keyword>
<keyword evidence="9" id="KW-0325">Glycoprotein</keyword>
<gene>
    <name evidence="16" type="ORF">SLS59_001054</name>
</gene>
<dbReference type="InterPro" id="IPR013320">
    <property type="entry name" value="ConA-like_dom_sf"/>
</dbReference>
<accession>A0ABR3RYP5</accession>
<feature type="compositionally biased region" description="Low complexity" evidence="13">
    <location>
        <begin position="426"/>
        <end position="449"/>
    </location>
</feature>
<evidence type="ECO:0000256" key="10">
    <source>
        <dbReference type="ARBA" id="ARBA00023295"/>
    </source>
</evidence>
<dbReference type="SUPFAM" id="SSF49899">
    <property type="entry name" value="Concanavalin A-like lectins/glucanases"/>
    <property type="match status" value="1"/>
</dbReference>